<dbReference type="STRING" id="523844.MSTHT_1281"/>
<evidence type="ECO:0000256" key="2">
    <source>
        <dbReference type="ARBA" id="ARBA00006542"/>
    </source>
</evidence>
<evidence type="ECO:0000259" key="7">
    <source>
        <dbReference type="Pfam" id="PF06560"/>
    </source>
</evidence>
<evidence type="ECO:0000256" key="3">
    <source>
        <dbReference type="ARBA" id="ARBA00011952"/>
    </source>
</evidence>
<evidence type="ECO:0000256" key="4">
    <source>
        <dbReference type="ARBA" id="ARBA00022432"/>
    </source>
</evidence>
<dbReference type="Pfam" id="PF06560">
    <property type="entry name" value="GPI"/>
    <property type="match status" value="1"/>
</dbReference>
<dbReference type="GeneID" id="41603368"/>
<dbReference type="CDD" id="cd02218">
    <property type="entry name" value="cupin_PGI"/>
    <property type="match status" value="1"/>
</dbReference>
<dbReference type="GO" id="GO:0005737">
    <property type="term" value="C:cytoplasm"/>
    <property type="evidence" value="ECO:0007669"/>
    <property type="project" value="InterPro"/>
</dbReference>
<dbReference type="Proteomes" id="UP000066529">
    <property type="component" value="Chromosome"/>
</dbReference>
<name>A0A0E3H8W0_METTT</name>
<dbReference type="SUPFAM" id="SSF51182">
    <property type="entry name" value="RmlC-like cupins"/>
    <property type="match status" value="1"/>
</dbReference>
<dbReference type="InterPro" id="IPR011051">
    <property type="entry name" value="RmlC_Cupin_sf"/>
</dbReference>
<reference evidence="8 9" key="1">
    <citation type="submission" date="2014-07" db="EMBL/GenBank/DDBJ databases">
        <title>Methanogenic archaea and the global carbon cycle.</title>
        <authorList>
            <person name="Henriksen J.R."/>
            <person name="Luke J."/>
            <person name="Reinhart S."/>
            <person name="Benedict M.N."/>
            <person name="Youngblut N.D."/>
            <person name="Metcalf M.E."/>
            <person name="Whitaker R.J."/>
            <person name="Metcalf W.W."/>
        </authorList>
    </citation>
    <scope>NUCLEOTIDE SEQUENCE [LARGE SCALE GENOMIC DNA]</scope>
    <source>
        <strain evidence="9">ATCC 43570 / DSM 1825 / OCM 12 / VKM B-1830 / TM-1</strain>
    </source>
</reference>
<evidence type="ECO:0000256" key="6">
    <source>
        <dbReference type="ARBA" id="ARBA00029321"/>
    </source>
</evidence>
<dbReference type="GO" id="GO:0006096">
    <property type="term" value="P:glycolytic process"/>
    <property type="evidence" value="ECO:0007669"/>
    <property type="project" value="UniProtKB-UniPathway"/>
</dbReference>
<dbReference type="EMBL" id="CP009501">
    <property type="protein sequence ID" value="AKB13039.1"/>
    <property type="molecule type" value="Genomic_DNA"/>
</dbReference>
<dbReference type="GO" id="GO:0006094">
    <property type="term" value="P:gluconeogenesis"/>
    <property type="evidence" value="ECO:0007669"/>
    <property type="project" value="UniProtKB-KW"/>
</dbReference>
<gene>
    <name evidence="8" type="ORF">MSTHT_1281</name>
</gene>
<dbReference type="HOGENOM" id="CLU_090970_0_0_2"/>
<evidence type="ECO:0000256" key="5">
    <source>
        <dbReference type="ARBA" id="ARBA00023152"/>
    </source>
</evidence>
<evidence type="ECO:0000256" key="1">
    <source>
        <dbReference type="ARBA" id="ARBA00004926"/>
    </source>
</evidence>
<dbReference type="KEGG" id="mthr:MSTHT_1281"/>
<organism evidence="8 9">
    <name type="scientific">Methanosarcina thermophila (strain ATCC 43570 / DSM 1825 / OCM 12 / VKM B-1830 / TM-1)</name>
    <dbReference type="NCBI Taxonomy" id="523844"/>
    <lineage>
        <taxon>Archaea</taxon>
        <taxon>Methanobacteriati</taxon>
        <taxon>Methanobacteriota</taxon>
        <taxon>Stenosarchaea group</taxon>
        <taxon>Methanomicrobia</taxon>
        <taxon>Methanosarcinales</taxon>
        <taxon>Methanosarcinaceae</taxon>
        <taxon>Methanosarcina</taxon>
    </lineage>
</organism>
<keyword evidence="8" id="KW-0413">Isomerase</keyword>
<dbReference type="UniPathway" id="UPA00109">
    <property type="reaction ID" value="UER00181"/>
</dbReference>
<keyword evidence="5" id="KW-0324">Glycolysis</keyword>
<dbReference type="InterPro" id="IPR010551">
    <property type="entry name" value="G6P_isomerase_prok"/>
</dbReference>
<evidence type="ECO:0000313" key="9">
    <source>
        <dbReference type="Proteomes" id="UP000066529"/>
    </source>
</evidence>
<dbReference type="InterPro" id="IPR014710">
    <property type="entry name" value="RmlC-like_jellyroll"/>
</dbReference>
<accession>A0A0E3H8W0</accession>
<dbReference type="EC" id="5.3.1.9" evidence="3"/>
<evidence type="ECO:0000313" key="8">
    <source>
        <dbReference type="EMBL" id="AKB13039.1"/>
    </source>
</evidence>
<comment type="pathway">
    <text evidence="1">Carbohydrate degradation; glycolysis; D-glyceraldehyde 3-phosphate and glycerone phosphate from D-glucose: step 2/4.</text>
</comment>
<dbReference type="OrthoDB" id="49661at2157"/>
<feature type="domain" description="Glucose-6-phosphate isomerase prokaryote" evidence="7">
    <location>
        <begin position="16"/>
        <end position="190"/>
    </location>
</feature>
<sequence>MEVTLKFGDKVAVADVRKLHDMEDVVFDQEWFEETVERNRDVYYMFRDLAKSDSDFEKIKANHLRYDITIIPPSMLGSEYVKTVGHYHPRVPGTNLTYPEIYQVLEGSATYLLQKVEEGEEDLVLDVVVIKAEKGDLVLVPPGYGHVTINASDETLKMANWVCRDFSSVYEPIKRLSGASYFLLKDGFVKNPLYKNIPPIRNLNPLTYDELELNSIEDMYELVHKIEKLRFLTAPQDFVGLLTGVL</sequence>
<proteinExistence type="inferred from homology"/>
<keyword evidence="4" id="KW-0312">Gluconeogenesis</keyword>
<dbReference type="GO" id="GO:0004347">
    <property type="term" value="F:glucose-6-phosphate isomerase activity"/>
    <property type="evidence" value="ECO:0007669"/>
    <property type="project" value="UniProtKB-EC"/>
</dbReference>
<dbReference type="AlphaFoldDB" id="A0A0E3H8W0"/>
<dbReference type="PATRIC" id="fig|523844.20.peg.1619"/>
<protein>
    <recommendedName>
        <fullName evidence="3">glucose-6-phosphate isomerase</fullName>
        <ecNumber evidence="3">5.3.1.9</ecNumber>
    </recommendedName>
</protein>
<dbReference type="RefSeq" id="WP_048167119.1">
    <property type="nucleotide sequence ID" value="NZ_CP009501.1"/>
</dbReference>
<comment type="catalytic activity">
    <reaction evidence="6">
        <text>alpha-D-glucose 6-phosphate = beta-D-fructose 6-phosphate</text>
        <dbReference type="Rhea" id="RHEA:11816"/>
        <dbReference type="ChEBI" id="CHEBI:57634"/>
        <dbReference type="ChEBI" id="CHEBI:58225"/>
        <dbReference type="EC" id="5.3.1.9"/>
    </reaction>
</comment>
<dbReference type="Gene3D" id="2.60.120.10">
    <property type="entry name" value="Jelly Rolls"/>
    <property type="match status" value="1"/>
</dbReference>
<comment type="similarity">
    <text evidence="2">Belongs to the archaeal-type GPI family.</text>
</comment>